<protein>
    <submittedName>
        <fullName evidence="2">Uncharacterized protein</fullName>
    </submittedName>
</protein>
<reference evidence="2 3" key="1">
    <citation type="submission" date="2024-01" db="EMBL/GenBank/DDBJ databases">
        <authorList>
            <person name="Allen C."/>
            <person name="Tagirdzhanova G."/>
        </authorList>
    </citation>
    <scope>NUCLEOTIDE SEQUENCE [LARGE SCALE GENOMIC DNA]</scope>
</reference>
<evidence type="ECO:0000313" key="3">
    <source>
        <dbReference type="Proteomes" id="UP001642406"/>
    </source>
</evidence>
<dbReference type="EMBL" id="CAWUHC010000012">
    <property type="protein sequence ID" value="CAK7214643.1"/>
    <property type="molecule type" value="Genomic_DNA"/>
</dbReference>
<feature type="compositionally biased region" description="Acidic residues" evidence="1">
    <location>
        <begin position="63"/>
        <end position="72"/>
    </location>
</feature>
<gene>
    <name evidence="2" type="ORF">SBRCBS47491_002215</name>
</gene>
<keyword evidence="3" id="KW-1185">Reference proteome</keyword>
<sequence>MKQLPSLTSTTSKHGKPLRAQAPISGVKKSRRTHRDSRSLPSWYYRVLNIGFKKNREVMGYDFDEDLSDMEEEKGQGSDDAEQSKNEEEDCTCGSEDSKCDCQIEDVDMDEGDDEDDKSERPYDGFDADYYYVMKHEREERKREKLQERKEKEQQQEMERAKEEEIHAAERTLNRAEKERKTIKVKSCDSKYELSFKFIGNGHLKLRVSRDMVFMDEYSASPPAPPPAAPKVFEFVGIWRDW</sequence>
<evidence type="ECO:0000256" key="1">
    <source>
        <dbReference type="SAM" id="MobiDB-lite"/>
    </source>
</evidence>
<feature type="region of interest" description="Disordered" evidence="1">
    <location>
        <begin position="139"/>
        <end position="164"/>
    </location>
</feature>
<comment type="caution">
    <text evidence="2">The sequence shown here is derived from an EMBL/GenBank/DDBJ whole genome shotgun (WGS) entry which is preliminary data.</text>
</comment>
<name>A0ABP0B558_9PEZI</name>
<dbReference type="Proteomes" id="UP001642406">
    <property type="component" value="Unassembled WGS sequence"/>
</dbReference>
<accession>A0ABP0B558</accession>
<feature type="compositionally biased region" description="Acidic residues" evidence="1">
    <location>
        <begin position="103"/>
        <end position="117"/>
    </location>
</feature>
<evidence type="ECO:0000313" key="2">
    <source>
        <dbReference type="EMBL" id="CAK7214643.1"/>
    </source>
</evidence>
<organism evidence="2 3">
    <name type="scientific">Sporothrix bragantina</name>
    <dbReference type="NCBI Taxonomy" id="671064"/>
    <lineage>
        <taxon>Eukaryota</taxon>
        <taxon>Fungi</taxon>
        <taxon>Dikarya</taxon>
        <taxon>Ascomycota</taxon>
        <taxon>Pezizomycotina</taxon>
        <taxon>Sordariomycetes</taxon>
        <taxon>Sordariomycetidae</taxon>
        <taxon>Ophiostomatales</taxon>
        <taxon>Ophiostomataceae</taxon>
        <taxon>Sporothrix</taxon>
    </lineage>
</organism>
<feature type="region of interest" description="Disordered" evidence="1">
    <location>
        <begin position="1"/>
        <end position="37"/>
    </location>
</feature>
<feature type="region of interest" description="Disordered" evidence="1">
    <location>
        <begin position="63"/>
        <end position="125"/>
    </location>
</feature>
<feature type="compositionally biased region" description="Basic and acidic residues" evidence="1">
    <location>
        <begin position="73"/>
        <end position="86"/>
    </location>
</feature>
<feature type="compositionally biased region" description="Polar residues" evidence="1">
    <location>
        <begin position="1"/>
        <end position="12"/>
    </location>
</feature>
<proteinExistence type="predicted"/>